<keyword evidence="3 6" id="KW-0812">Transmembrane</keyword>
<evidence type="ECO:0000313" key="8">
    <source>
        <dbReference type="Proteomes" id="UP000005143"/>
    </source>
</evidence>
<protein>
    <submittedName>
        <fullName evidence="7">High-affinity branched-chain amino acid transport system permease protein LivH (TC 3.A.1.4.1)</fullName>
    </submittedName>
</protein>
<dbReference type="CDD" id="cd06582">
    <property type="entry name" value="TM_PBP1_LivH_like"/>
    <property type="match status" value="1"/>
</dbReference>
<keyword evidence="8" id="KW-1185">Reference proteome</keyword>
<feature type="transmembrane region" description="Helical" evidence="6">
    <location>
        <begin position="388"/>
        <end position="408"/>
    </location>
</feature>
<organism evidence="7 8">
    <name type="scientific">Patulibacter medicamentivorans</name>
    <dbReference type="NCBI Taxonomy" id="1097667"/>
    <lineage>
        <taxon>Bacteria</taxon>
        <taxon>Bacillati</taxon>
        <taxon>Actinomycetota</taxon>
        <taxon>Thermoleophilia</taxon>
        <taxon>Solirubrobacterales</taxon>
        <taxon>Patulibacteraceae</taxon>
        <taxon>Patulibacter</taxon>
    </lineage>
</organism>
<feature type="transmembrane region" description="Helical" evidence="6">
    <location>
        <begin position="142"/>
        <end position="162"/>
    </location>
</feature>
<dbReference type="InterPro" id="IPR043428">
    <property type="entry name" value="LivM-like"/>
</dbReference>
<dbReference type="GO" id="GO:0005886">
    <property type="term" value="C:plasma membrane"/>
    <property type="evidence" value="ECO:0007669"/>
    <property type="project" value="UniProtKB-SubCell"/>
</dbReference>
<feature type="transmembrane region" description="Helical" evidence="6">
    <location>
        <begin position="37"/>
        <end position="54"/>
    </location>
</feature>
<feature type="transmembrane region" description="Helical" evidence="6">
    <location>
        <begin position="338"/>
        <end position="357"/>
    </location>
</feature>
<evidence type="ECO:0000256" key="4">
    <source>
        <dbReference type="ARBA" id="ARBA00022989"/>
    </source>
</evidence>
<feature type="transmembrane region" description="Helical" evidence="6">
    <location>
        <begin position="415"/>
        <end position="436"/>
    </location>
</feature>
<dbReference type="Pfam" id="PF02653">
    <property type="entry name" value="BPD_transp_2"/>
    <property type="match status" value="2"/>
</dbReference>
<keyword evidence="4 6" id="KW-1133">Transmembrane helix</keyword>
<keyword evidence="5 6" id="KW-0472">Membrane</keyword>
<reference evidence="7 8" key="1">
    <citation type="journal article" date="2013" name="Biodegradation">
        <title>Quantitative proteomic analysis of ibuprofen-degrading Patulibacter sp. strain I11.</title>
        <authorList>
            <person name="Almeida B."/>
            <person name="Kjeldal H."/>
            <person name="Lolas I."/>
            <person name="Knudsen A.D."/>
            <person name="Carvalho G."/>
            <person name="Nielsen K.L."/>
            <person name="Barreto Crespo M.T."/>
            <person name="Stensballe A."/>
            <person name="Nielsen J.L."/>
        </authorList>
    </citation>
    <scope>NUCLEOTIDE SEQUENCE [LARGE SCALE GENOMIC DNA]</scope>
    <source>
        <strain evidence="7 8">I11</strain>
    </source>
</reference>
<feature type="transmembrane region" description="Helical" evidence="6">
    <location>
        <begin position="470"/>
        <end position="489"/>
    </location>
</feature>
<feature type="transmembrane region" description="Helical" evidence="6">
    <location>
        <begin position="312"/>
        <end position="332"/>
    </location>
</feature>
<name>H0E665_9ACTN</name>
<dbReference type="RefSeq" id="WP_007575106.1">
    <property type="nucleotide sequence ID" value="NZ_AGUD01000200.1"/>
</dbReference>
<dbReference type="EMBL" id="AGUD01000200">
    <property type="protein sequence ID" value="EHN10834.1"/>
    <property type="molecule type" value="Genomic_DNA"/>
</dbReference>
<feature type="transmembrane region" description="Helical" evidence="6">
    <location>
        <begin position="554"/>
        <end position="574"/>
    </location>
</feature>
<accession>H0E665</accession>
<dbReference type="AlphaFoldDB" id="H0E665"/>
<feature type="transmembrane region" description="Helical" evidence="6">
    <location>
        <begin position="194"/>
        <end position="211"/>
    </location>
</feature>
<feature type="transmembrane region" description="Helical" evidence="6">
    <location>
        <begin position="66"/>
        <end position="87"/>
    </location>
</feature>
<evidence type="ECO:0000256" key="1">
    <source>
        <dbReference type="ARBA" id="ARBA00004651"/>
    </source>
</evidence>
<dbReference type="Proteomes" id="UP000005143">
    <property type="component" value="Unassembled WGS sequence"/>
</dbReference>
<evidence type="ECO:0000256" key="5">
    <source>
        <dbReference type="ARBA" id="ARBA00023136"/>
    </source>
</evidence>
<evidence type="ECO:0000256" key="2">
    <source>
        <dbReference type="ARBA" id="ARBA00022475"/>
    </source>
</evidence>
<evidence type="ECO:0000313" key="7">
    <source>
        <dbReference type="EMBL" id="EHN10834.1"/>
    </source>
</evidence>
<dbReference type="InterPro" id="IPR001851">
    <property type="entry name" value="ABC_transp_permease"/>
</dbReference>
<proteinExistence type="predicted"/>
<dbReference type="GO" id="GO:0015658">
    <property type="term" value="F:branched-chain amino acid transmembrane transporter activity"/>
    <property type="evidence" value="ECO:0007669"/>
    <property type="project" value="InterPro"/>
</dbReference>
<dbReference type="CDD" id="cd06581">
    <property type="entry name" value="TM_PBP1_LivM_like"/>
    <property type="match status" value="1"/>
</dbReference>
<comment type="subcellular location">
    <subcellularLocation>
        <location evidence="1">Cell membrane</location>
        <topology evidence="1">Multi-pass membrane protein</topology>
    </subcellularLocation>
</comment>
<feature type="transmembrane region" description="Helical" evidence="6">
    <location>
        <begin position="241"/>
        <end position="260"/>
    </location>
</feature>
<evidence type="ECO:0000256" key="6">
    <source>
        <dbReference type="SAM" id="Phobius"/>
    </source>
</evidence>
<gene>
    <name evidence="7" type="ORF">PAI11_23150</name>
</gene>
<evidence type="ECO:0000256" key="3">
    <source>
        <dbReference type="ARBA" id="ARBA00022692"/>
    </source>
</evidence>
<feature type="transmembrane region" description="Helical" evidence="6">
    <location>
        <begin position="99"/>
        <end position="118"/>
    </location>
</feature>
<feature type="transmembrane region" description="Helical" evidence="6">
    <location>
        <begin position="217"/>
        <end position="234"/>
    </location>
</feature>
<feature type="transmembrane region" description="Helical" evidence="6">
    <location>
        <begin position="594"/>
        <end position="618"/>
    </location>
</feature>
<feature type="transmembrane region" description="Helical" evidence="6">
    <location>
        <begin position="12"/>
        <end position="32"/>
    </location>
</feature>
<feature type="transmembrane region" description="Helical" evidence="6">
    <location>
        <begin position="364"/>
        <end position="382"/>
    </location>
</feature>
<dbReference type="PANTHER" id="PTHR30482">
    <property type="entry name" value="HIGH-AFFINITY BRANCHED-CHAIN AMINO ACID TRANSPORT SYSTEM PERMEASE"/>
    <property type="match status" value="1"/>
</dbReference>
<keyword evidence="2" id="KW-1003">Cell membrane</keyword>
<feature type="transmembrane region" description="Helical" evidence="6">
    <location>
        <begin position="266"/>
        <end position="283"/>
    </location>
</feature>
<sequence>MLAAIDFAPFVVIGLALGGLFAASGVGLVVLYRTTGVINLAYGAIGALGAMVAWELIEGVGTPKVVGYAVCILGAGALSWAYGALLAPLLAQRDAMVKAIGSLAFALILLGIMAWIWGDDPRSLALPTSEWSFRAGDVRFDATQLVAIGLSLAVTAAMSLFLRRSRVGSAMRAMAEDREIAATLGVPVRRIESAAWFGSGLLCGATTLILADTYGLDYAGLTFLIISSLSAALVGRMRSLWVTLIAGLAIGVIQSCLTPVESLSKYSAMTPFVVAIIALLWLGRNRSATRSEALRLPPVAARATGRPARSRSVAVGVLAVLATAVLVPALLTDYWVEIGTAVVIYSVVALGAGLLLGRVGLVSLCQVALLGVGGWTALRLGYATSLPFPVVLVLAGTVTALIGVLLSWPALRLGSLYFALITLMVAGAVTVLLTQFNFPNGGGGFLGYDASASATTPLRNPVIAETTNGLFRYATVVAGLMFALAVWAIRGRAGRAWAAIRQDEAAAAAAGIPVTAYKLWGFALASFMTGAVGGLMAATGGGLTSYQFPTQDSLILLAVVMIGGIYSVWGAVLAGMLAKLLPALFSGWGFNPDFVLVLFGIGVVATLVHGPSGMAGQLSDLGRTLRRRVGGSRMLSSAPAREGNA</sequence>
<comment type="caution">
    <text evidence="7">The sequence shown here is derived from an EMBL/GenBank/DDBJ whole genome shotgun (WGS) entry which is preliminary data.</text>
</comment>
<dbReference type="PANTHER" id="PTHR30482:SF20">
    <property type="entry name" value="HIGH-AFFINITY BRANCHED-CHAIN AMINO ACID TRANSPORT SYSTEM PERMEASE PROTEIN LIVM"/>
    <property type="match status" value="1"/>
</dbReference>